<organism evidence="2 3">
    <name type="scientific">Stappia indica</name>
    <dbReference type="NCBI Taxonomy" id="538381"/>
    <lineage>
        <taxon>Bacteria</taxon>
        <taxon>Pseudomonadati</taxon>
        <taxon>Pseudomonadota</taxon>
        <taxon>Alphaproteobacteria</taxon>
        <taxon>Hyphomicrobiales</taxon>
        <taxon>Stappiaceae</taxon>
        <taxon>Stappia</taxon>
    </lineage>
</organism>
<dbReference type="Proteomes" id="UP000435648">
    <property type="component" value="Chromosome"/>
</dbReference>
<reference evidence="2 3" key="1">
    <citation type="submission" date="2019-12" db="EMBL/GenBank/DDBJ databases">
        <title>The genome of Stappia indica PHM037.</title>
        <authorList>
            <person name="Kacar D."/>
            <person name="Galan B."/>
            <person name="Canedo L."/>
            <person name="Rodriguez P."/>
            <person name="de la Calle F."/>
            <person name="Garcia J.L."/>
        </authorList>
    </citation>
    <scope>NUCLEOTIDE SEQUENCE [LARGE SCALE GENOMIC DNA]</scope>
    <source>
        <strain evidence="2 3">PHM037</strain>
    </source>
</reference>
<evidence type="ECO:0000256" key="1">
    <source>
        <dbReference type="SAM" id="Phobius"/>
    </source>
</evidence>
<accession>A0A857C6Z5</accession>
<keyword evidence="1" id="KW-0812">Transmembrane</keyword>
<dbReference type="AlphaFoldDB" id="A0A857C6Z5"/>
<gene>
    <name evidence="2" type="ORF">GH266_09545</name>
</gene>
<evidence type="ECO:0000313" key="3">
    <source>
        <dbReference type="Proteomes" id="UP000435648"/>
    </source>
</evidence>
<dbReference type="GO" id="GO:0016787">
    <property type="term" value="F:hydrolase activity"/>
    <property type="evidence" value="ECO:0007669"/>
    <property type="project" value="UniProtKB-KW"/>
</dbReference>
<sequence length="362" mass="39531">MDSLTQFVLGAAVSTACLGKTLGPRRAALVGGVLGTLPDLDVLLPFADPVDSFVLHRGATHSLFIQALAAPVFGEVLVRLFRSLREQHLRVWLTVYLCFATHALIDAMTVYGTRLFWPIFPDPVGVGSVFIIDPLYTLPLLAVVIWALARREWSPRLGRANAAALALSTAYMALTVGLQAHMEARASRIFAEAGIVPDRVFAIAAPFNTVVWKVIGMEDERYHNLYLSLLDADGPPTIYTHDRGGRFAECLAANPAFAKLDWFSRGYLRVEELGNRLVVSDLRMGLTPAYVFRFAVAERGEAGYAPIVPERDMSHRRSSEGDGDWLLARLWGRPFLRPAEAQAAEAALAADTAAGPRQAGTC</sequence>
<evidence type="ECO:0000313" key="2">
    <source>
        <dbReference type="EMBL" id="QGZ34740.1"/>
    </source>
</evidence>
<dbReference type="PANTHER" id="PTHR40031:SF1">
    <property type="entry name" value="MEMBRANE-BOUND METAL-DEPENDENT HYDROLASE"/>
    <property type="match status" value="1"/>
</dbReference>
<keyword evidence="2" id="KW-0378">Hydrolase</keyword>
<dbReference type="EMBL" id="CP046908">
    <property type="protein sequence ID" value="QGZ34740.1"/>
    <property type="molecule type" value="Genomic_DNA"/>
</dbReference>
<dbReference type="InterPro" id="IPR053170">
    <property type="entry name" value="Transcription_regulator"/>
</dbReference>
<name>A0A857C6Z5_9HYPH</name>
<dbReference type="Pfam" id="PF04307">
    <property type="entry name" value="YdjM"/>
    <property type="match status" value="1"/>
</dbReference>
<feature type="transmembrane region" description="Helical" evidence="1">
    <location>
        <begin position="93"/>
        <end position="112"/>
    </location>
</feature>
<feature type="transmembrane region" description="Helical" evidence="1">
    <location>
        <begin position="124"/>
        <end position="148"/>
    </location>
</feature>
<feature type="transmembrane region" description="Helical" evidence="1">
    <location>
        <begin position="160"/>
        <end position="180"/>
    </location>
</feature>
<dbReference type="RefSeq" id="WP_158193705.1">
    <property type="nucleotide sequence ID" value="NZ_CP046908.1"/>
</dbReference>
<protein>
    <submittedName>
        <fullName evidence="2">Metal-dependent hydrolase</fullName>
    </submittedName>
</protein>
<proteinExistence type="predicted"/>
<dbReference type="OrthoDB" id="110250at2"/>
<dbReference type="PANTHER" id="PTHR40031">
    <property type="entry name" value="HYPOTHETICAL MEMBRANE SPANNING PROTEIN"/>
    <property type="match status" value="1"/>
</dbReference>
<keyword evidence="1" id="KW-0472">Membrane</keyword>
<dbReference type="InterPro" id="IPR007404">
    <property type="entry name" value="YdjM-like"/>
</dbReference>
<keyword evidence="1" id="KW-1133">Transmembrane helix</keyword>
<dbReference type="KEGG" id="siw:GH266_09545"/>